<keyword evidence="3" id="KW-1185">Reference proteome</keyword>
<proteinExistence type="predicted"/>
<name>A0A1H7JMM6_9SPHI</name>
<organism evidence="2 3">
    <name type="scientific">Parapedobacter koreensis</name>
    <dbReference type="NCBI Taxonomy" id="332977"/>
    <lineage>
        <taxon>Bacteria</taxon>
        <taxon>Pseudomonadati</taxon>
        <taxon>Bacteroidota</taxon>
        <taxon>Sphingobacteriia</taxon>
        <taxon>Sphingobacteriales</taxon>
        <taxon>Sphingobacteriaceae</taxon>
        <taxon>Parapedobacter</taxon>
    </lineage>
</organism>
<evidence type="ECO:0000313" key="3">
    <source>
        <dbReference type="Proteomes" id="UP000198916"/>
    </source>
</evidence>
<dbReference type="RefSeq" id="WP_245747529.1">
    <property type="nucleotide sequence ID" value="NZ_FNZR01000002.1"/>
</dbReference>
<dbReference type="Pfam" id="PF22564">
    <property type="entry name" value="HAAS"/>
    <property type="match status" value="1"/>
</dbReference>
<keyword evidence="1" id="KW-1133">Transmembrane helix</keyword>
<dbReference type="EMBL" id="FNZR01000002">
    <property type="protein sequence ID" value="SEK75782.1"/>
    <property type="molecule type" value="Genomic_DNA"/>
</dbReference>
<dbReference type="Proteomes" id="UP000198916">
    <property type="component" value="Unassembled WGS sequence"/>
</dbReference>
<sequence length="199" mass="23124">MKMLTFNDKTANKIYQLYIKRVKKVSKGLPEEDKDDILMEINSHIYEAMQRVHVKEATEADKLLDILDRFGEPEDVLRPLIAEKKLRQATTTFNPVHIVKALALNVTNGVAYIIFSLLYLFLFTFVFVIGAKILYPKEVGLFFQDGSFYLLGIIDPKYRQKYGVEEVLGNWFIPAMLLVSVVFYVLTTLILRLVKRRRK</sequence>
<evidence type="ECO:0008006" key="4">
    <source>
        <dbReference type="Google" id="ProtNLM"/>
    </source>
</evidence>
<reference evidence="3" key="1">
    <citation type="submission" date="2016-10" db="EMBL/GenBank/DDBJ databases">
        <authorList>
            <person name="Varghese N."/>
            <person name="Submissions S."/>
        </authorList>
    </citation>
    <scope>NUCLEOTIDE SEQUENCE [LARGE SCALE GENOMIC DNA]</scope>
    <source>
        <strain evidence="3">Jip14</strain>
    </source>
</reference>
<evidence type="ECO:0000256" key="1">
    <source>
        <dbReference type="SAM" id="Phobius"/>
    </source>
</evidence>
<gene>
    <name evidence="2" type="ORF">SAMN05421740_102611</name>
</gene>
<dbReference type="STRING" id="332977.SAMN05421740_102611"/>
<dbReference type="AlphaFoldDB" id="A0A1H7JMM6"/>
<keyword evidence="1" id="KW-0812">Transmembrane</keyword>
<feature type="transmembrane region" description="Helical" evidence="1">
    <location>
        <begin position="171"/>
        <end position="194"/>
    </location>
</feature>
<feature type="transmembrane region" description="Helical" evidence="1">
    <location>
        <begin position="110"/>
        <end position="135"/>
    </location>
</feature>
<accession>A0A1H7JMM6</accession>
<protein>
    <recommendedName>
        <fullName evidence="4">DUF1700 domain-containing protein</fullName>
    </recommendedName>
</protein>
<keyword evidence="1" id="KW-0472">Membrane</keyword>
<evidence type="ECO:0000313" key="2">
    <source>
        <dbReference type="EMBL" id="SEK75782.1"/>
    </source>
</evidence>